<keyword evidence="4" id="KW-0862">Zinc</keyword>
<sequence length="287" mass="31471">MGTTLSKPVYKRQDATKTEQPPIDTVHKATATKSALHFGSVSLLNVGATLSKYVHIGHDAAKSKKPTMTKQSPINLIHDPEDVAMILSASDAAVQFGSAPAKIQLVSGGDNFQVNWSDHEQNVLTLKGKKYYTVQFHFHAPSEHTVNGNARAMELHLVHQSEDGCLAVVAVFFCEGKKSAFLSQFWDELTKLAPETHDHVDVGRISGGQELNSLLEGKIFRYTGSLTTPPYTEGVEWVVVDEMLEASPEQLALYRKFLPSPNARDVQALNDRKVSLCQCSNVVTRAA</sequence>
<feature type="domain" description="Alpha-carbonic anhydrase" evidence="8">
    <location>
        <begin position="51"/>
        <end position="278"/>
    </location>
</feature>
<keyword evidence="5" id="KW-0456">Lyase</keyword>
<dbReference type="EMBL" id="MAYM02001898">
    <property type="protein sequence ID" value="RLN10037.1"/>
    <property type="molecule type" value="Genomic_DNA"/>
</dbReference>
<evidence type="ECO:0000313" key="12">
    <source>
        <dbReference type="EMBL" id="RLN81290.1"/>
    </source>
</evidence>
<comment type="catalytic activity">
    <reaction evidence="6">
        <text>hydrogencarbonate + H(+) = CO2 + H2O</text>
        <dbReference type="Rhea" id="RHEA:10748"/>
        <dbReference type="ChEBI" id="CHEBI:15377"/>
        <dbReference type="ChEBI" id="CHEBI:15378"/>
        <dbReference type="ChEBI" id="CHEBI:16526"/>
        <dbReference type="ChEBI" id="CHEBI:17544"/>
        <dbReference type="EC" id="4.2.1.1"/>
    </reaction>
</comment>
<dbReference type="InterPro" id="IPR023561">
    <property type="entry name" value="Carbonic_anhydrase_a-class"/>
</dbReference>
<accession>A0A3R7JVE1</accession>
<evidence type="ECO:0000313" key="11">
    <source>
        <dbReference type="EMBL" id="RLN10037.1"/>
    </source>
</evidence>
<dbReference type="STRING" id="325452.A0A3R7JVE1"/>
<dbReference type="SMART" id="SM01057">
    <property type="entry name" value="Carb_anhydrase"/>
    <property type="match status" value="1"/>
</dbReference>
<evidence type="ECO:0000313" key="10">
    <source>
        <dbReference type="EMBL" id="KAG2528852.1"/>
    </source>
</evidence>
<dbReference type="PANTHER" id="PTHR18952:SF265">
    <property type="entry name" value="CARBONIC ANHYDRASE"/>
    <property type="match status" value="1"/>
</dbReference>
<name>A0A3R7JVE1_9STRA</name>
<evidence type="ECO:0000256" key="5">
    <source>
        <dbReference type="ARBA" id="ARBA00023239"/>
    </source>
</evidence>
<dbReference type="SUPFAM" id="SSF51069">
    <property type="entry name" value="Carbonic anhydrase"/>
    <property type="match status" value="1"/>
</dbReference>
<dbReference type="EMBL" id="JPWU03000055">
    <property type="protein sequence ID" value="KAG2528852.1"/>
    <property type="molecule type" value="Genomic_DNA"/>
</dbReference>
<evidence type="ECO:0000256" key="6">
    <source>
        <dbReference type="ARBA" id="ARBA00048348"/>
    </source>
</evidence>
<comment type="caution">
    <text evidence="12">The sequence shown here is derived from an EMBL/GenBank/DDBJ whole genome shotgun (WGS) entry which is preliminary data.</text>
</comment>
<dbReference type="Proteomes" id="UP000792063">
    <property type="component" value="Unassembled WGS sequence"/>
</dbReference>
<evidence type="ECO:0000259" key="8">
    <source>
        <dbReference type="PROSITE" id="PS51144"/>
    </source>
</evidence>
<evidence type="ECO:0000256" key="2">
    <source>
        <dbReference type="ARBA" id="ARBA00012925"/>
    </source>
</evidence>
<evidence type="ECO:0000313" key="14">
    <source>
        <dbReference type="Proteomes" id="UP000285883"/>
    </source>
</evidence>
<evidence type="ECO:0000256" key="1">
    <source>
        <dbReference type="ARBA" id="ARBA00010718"/>
    </source>
</evidence>
<keyword evidence="13" id="KW-1185">Reference proteome</keyword>
<dbReference type="EMBL" id="JPWV03000047">
    <property type="protein sequence ID" value="KAG2528038.1"/>
    <property type="molecule type" value="Genomic_DNA"/>
</dbReference>
<dbReference type="PROSITE" id="PS51144">
    <property type="entry name" value="ALPHA_CA_2"/>
    <property type="match status" value="1"/>
</dbReference>
<evidence type="ECO:0000256" key="7">
    <source>
        <dbReference type="SAM" id="MobiDB-lite"/>
    </source>
</evidence>
<dbReference type="EMBL" id="MBDN02000083">
    <property type="protein sequence ID" value="RLN81290.1"/>
    <property type="molecule type" value="Genomic_DNA"/>
</dbReference>
<reference evidence="9" key="3">
    <citation type="submission" date="2020-06" db="EMBL/GenBank/DDBJ databases">
        <authorList>
            <person name="Studholme D.J."/>
        </authorList>
    </citation>
    <scope>NUCLEOTIDE SEQUENCE</scope>
    <source>
        <strain evidence="9">NZFS 2646</strain>
        <strain evidence="10">NZFS 3630</strain>
    </source>
</reference>
<reference evidence="13 14" key="2">
    <citation type="submission" date="2018-07" db="EMBL/GenBank/DDBJ databases">
        <title>Genome sequencing of oomycete isolates from Chile give support for New Zealand origin for Phytophthora kernoviae and make available the first Nothophytophthora sp. genome.</title>
        <authorList>
            <person name="Studholme D.J."/>
            <person name="Sanfuentes E."/>
            <person name="Panda P."/>
            <person name="Hill R."/>
            <person name="Sambles C."/>
            <person name="Grant M."/>
            <person name="Williams N.M."/>
            <person name="Mcdougal R.L."/>
        </authorList>
    </citation>
    <scope>NUCLEOTIDE SEQUENCE [LARGE SCALE GENOMIC DNA]</scope>
    <source>
        <strain evidence="11">Chile2</strain>
        <strain evidence="12">Chile4</strain>
    </source>
</reference>
<dbReference type="GO" id="GO:0008270">
    <property type="term" value="F:zinc ion binding"/>
    <property type="evidence" value="ECO:0007669"/>
    <property type="project" value="InterPro"/>
</dbReference>
<dbReference type="CDD" id="cd03124">
    <property type="entry name" value="alpha_CA_prokaryotic_like"/>
    <property type="match status" value="1"/>
</dbReference>
<dbReference type="PANTHER" id="PTHR18952">
    <property type="entry name" value="CARBONIC ANHYDRASE"/>
    <property type="match status" value="1"/>
</dbReference>
<gene>
    <name evidence="11" type="ORF">BBI17_003885</name>
    <name evidence="12" type="ORF">BBO99_00003842</name>
    <name evidence="9" type="ORF">JM16_003088</name>
    <name evidence="10" type="ORF">JM18_003150</name>
</gene>
<dbReference type="Pfam" id="PF00194">
    <property type="entry name" value="Carb_anhydrase"/>
    <property type="match status" value="1"/>
</dbReference>
<dbReference type="EC" id="4.2.1.1" evidence="2"/>
<dbReference type="Proteomes" id="UP000285883">
    <property type="component" value="Unassembled WGS sequence"/>
</dbReference>
<dbReference type="Proteomes" id="UP000285624">
    <property type="component" value="Unassembled WGS sequence"/>
</dbReference>
<dbReference type="InterPro" id="IPR041891">
    <property type="entry name" value="Alpha_CA_prokaryot-like"/>
</dbReference>
<feature type="region of interest" description="Disordered" evidence="7">
    <location>
        <begin position="1"/>
        <end position="24"/>
    </location>
</feature>
<evidence type="ECO:0000313" key="13">
    <source>
        <dbReference type="Proteomes" id="UP000285624"/>
    </source>
</evidence>
<evidence type="ECO:0000256" key="3">
    <source>
        <dbReference type="ARBA" id="ARBA00022723"/>
    </source>
</evidence>
<proteinExistence type="inferred from homology"/>
<reference evidence="9" key="1">
    <citation type="journal article" date="2015" name="Genom Data">
        <title>Genome sequences of six Phytophthora species associated with forests in New Zealand.</title>
        <authorList>
            <person name="Studholme D.J."/>
            <person name="McDougal R.L."/>
            <person name="Sambles C."/>
            <person name="Hansen E."/>
            <person name="Hardy G."/>
            <person name="Grant M."/>
            <person name="Ganley R.J."/>
            <person name="Williams N.M."/>
        </authorList>
    </citation>
    <scope>NUCLEOTIDE SEQUENCE</scope>
    <source>
        <strain evidence="9">NZFS 2646</strain>
        <strain evidence="10">NZFS 3630</strain>
    </source>
</reference>
<comment type="similarity">
    <text evidence="1">Belongs to the alpha-carbonic anhydrase family.</text>
</comment>
<dbReference type="AlphaFoldDB" id="A0A3R7JVE1"/>
<dbReference type="InterPro" id="IPR001148">
    <property type="entry name" value="CA_dom"/>
</dbReference>
<dbReference type="Proteomes" id="UP000785171">
    <property type="component" value="Unassembled WGS sequence"/>
</dbReference>
<dbReference type="InterPro" id="IPR036398">
    <property type="entry name" value="CA_dom_sf"/>
</dbReference>
<evidence type="ECO:0000313" key="9">
    <source>
        <dbReference type="EMBL" id="KAG2528038.1"/>
    </source>
</evidence>
<dbReference type="Gene3D" id="3.10.200.10">
    <property type="entry name" value="Alpha carbonic anhydrase"/>
    <property type="match status" value="1"/>
</dbReference>
<evidence type="ECO:0000256" key="4">
    <source>
        <dbReference type="ARBA" id="ARBA00022833"/>
    </source>
</evidence>
<keyword evidence="3" id="KW-0479">Metal-binding</keyword>
<protein>
    <recommendedName>
        <fullName evidence="2">carbonic anhydrase</fullName>
        <ecNumber evidence="2">4.2.1.1</ecNumber>
    </recommendedName>
</protein>
<organism evidence="12 13">
    <name type="scientific">Phytophthora kernoviae</name>
    <dbReference type="NCBI Taxonomy" id="325452"/>
    <lineage>
        <taxon>Eukaryota</taxon>
        <taxon>Sar</taxon>
        <taxon>Stramenopiles</taxon>
        <taxon>Oomycota</taxon>
        <taxon>Peronosporomycetes</taxon>
        <taxon>Peronosporales</taxon>
        <taxon>Peronosporaceae</taxon>
        <taxon>Phytophthora</taxon>
    </lineage>
</organism>
<dbReference type="GO" id="GO:0004089">
    <property type="term" value="F:carbonate dehydratase activity"/>
    <property type="evidence" value="ECO:0007669"/>
    <property type="project" value="UniProtKB-EC"/>
</dbReference>